<dbReference type="OrthoDB" id="9799608at2"/>
<dbReference type="SUPFAM" id="SSF54909">
    <property type="entry name" value="Dimeric alpha+beta barrel"/>
    <property type="match status" value="1"/>
</dbReference>
<proteinExistence type="predicted"/>
<evidence type="ECO:0000313" key="2">
    <source>
        <dbReference type="Proteomes" id="UP000199086"/>
    </source>
</evidence>
<accession>A0A1G6GID2</accession>
<gene>
    <name evidence="1" type="ORF">GA0111570_103323</name>
</gene>
<dbReference type="PANTHER" id="PTHR34389">
    <property type="entry name" value="L-RHAMNOSE MUTAROTASE"/>
    <property type="match status" value="1"/>
</dbReference>
<dbReference type="Gene3D" id="3.30.70.100">
    <property type="match status" value="1"/>
</dbReference>
<keyword evidence="2" id="KW-1185">Reference proteome</keyword>
<dbReference type="Pfam" id="PF05336">
    <property type="entry name" value="rhaM"/>
    <property type="match status" value="1"/>
</dbReference>
<dbReference type="InterPro" id="IPR011008">
    <property type="entry name" value="Dimeric_a/b-barrel"/>
</dbReference>
<dbReference type="STRING" id="1577474.GA0111570_103323"/>
<dbReference type="GO" id="GO:0019301">
    <property type="term" value="P:rhamnose catabolic process"/>
    <property type="evidence" value="ECO:0007669"/>
    <property type="project" value="TreeGrafter"/>
</dbReference>
<sequence length="122" mass="14045">MTPPTLELEQMLSSTPAGSRYRDCFLLRVRPERLAEYVDVHQAVWPEMLAALSAAGWRNYSLFLQPGTGMVVGYFESDDVEAARRVMADTEVNTRWQAEMAPYFQLPDGGTDERLRQYFYLQ</sequence>
<name>A0A1G6GID2_9ACTN</name>
<dbReference type="EMBL" id="FMYF01000003">
    <property type="protein sequence ID" value="SDB81669.1"/>
    <property type="molecule type" value="Genomic_DNA"/>
</dbReference>
<reference evidence="1 2" key="1">
    <citation type="submission" date="2016-06" db="EMBL/GenBank/DDBJ databases">
        <authorList>
            <person name="Olsen C.W."/>
            <person name="Carey S."/>
            <person name="Hinshaw L."/>
            <person name="Karasin A.I."/>
        </authorList>
    </citation>
    <scope>NUCLEOTIDE SEQUENCE [LARGE SCALE GENOMIC DNA]</scope>
    <source>
        <strain evidence="1 2">LZ-22</strain>
    </source>
</reference>
<dbReference type="GO" id="GO:0016857">
    <property type="term" value="F:racemase and epimerase activity, acting on carbohydrates and derivatives"/>
    <property type="evidence" value="ECO:0007669"/>
    <property type="project" value="InterPro"/>
</dbReference>
<dbReference type="RefSeq" id="WP_092608012.1">
    <property type="nucleotide sequence ID" value="NZ_FMYF01000003.1"/>
</dbReference>
<dbReference type="InterPro" id="IPR008000">
    <property type="entry name" value="Rham/fucose_mutarotase"/>
</dbReference>
<dbReference type="PANTHER" id="PTHR34389:SF2">
    <property type="entry name" value="L-RHAMNOSE MUTAROTASE"/>
    <property type="match status" value="1"/>
</dbReference>
<protein>
    <submittedName>
        <fullName evidence="1">L-rhamnose mutarotase</fullName>
    </submittedName>
</protein>
<dbReference type="AlphaFoldDB" id="A0A1G6GID2"/>
<dbReference type="Proteomes" id="UP000199086">
    <property type="component" value="Unassembled WGS sequence"/>
</dbReference>
<organism evidence="1 2">
    <name type="scientific">Raineyella antarctica</name>
    <dbReference type="NCBI Taxonomy" id="1577474"/>
    <lineage>
        <taxon>Bacteria</taxon>
        <taxon>Bacillati</taxon>
        <taxon>Actinomycetota</taxon>
        <taxon>Actinomycetes</taxon>
        <taxon>Propionibacteriales</taxon>
        <taxon>Propionibacteriaceae</taxon>
        <taxon>Raineyella</taxon>
    </lineage>
</organism>
<evidence type="ECO:0000313" key="1">
    <source>
        <dbReference type="EMBL" id="SDB81669.1"/>
    </source>
</evidence>